<dbReference type="InterPro" id="IPR041322">
    <property type="entry name" value="SYCP2_ARLD"/>
</dbReference>
<gene>
    <name evidence="10" type="ORF">FSCOSCO3_A036313</name>
</gene>
<comment type="subcellular location">
    <subcellularLocation>
        <location evidence="2">Chromosome</location>
    </subcellularLocation>
    <subcellularLocation>
        <location evidence="1">Nucleus</location>
    </subcellularLocation>
</comment>
<evidence type="ECO:0000256" key="5">
    <source>
        <dbReference type="ARBA" id="ARBA00023242"/>
    </source>
</evidence>
<dbReference type="EMBL" id="CAWUFR010001165">
    <property type="protein sequence ID" value="CAK6982999.1"/>
    <property type="molecule type" value="Genomic_DNA"/>
</dbReference>
<feature type="non-terminal residue" evidence="10">
    <location>
        <position position="742"/>
    </location>
</feature>
<feature type="compositionally biased region" description="Basic residues" evidence="6">
    <location>
        <begin position="422"/>
        <end position="432"/>
    </location>
</feature>
<evidence type="ECO:0000256" key="2">
    <source>
        <dbReference type="ARBA" id="ARBA00004286"/>
    </source>
</evidence>
<name>A0AAV1QJ93_SCOSC</name>
<feature type="chain" id="PRO_5043505756" evidence="7">
    <location>
        <begin position="16"/>
        <end position="742"/>
    </location>
</feature>
<dbReference type="InterPro" id="IPR024835">
    <property type="entry name" value="SYCP2-like"/>
</dbReference>
<feature type="signal peptide" evidence="7">
    <location>
        <begin position="1"/>
        <end position="15"/>
    </location>
</feature>
<evidence type="ECO:0000256" key="6">
    <source>
        <dbReference type="SAM" id="MobiDB-lite"/>
    </source>
</evidence>
<protein>
    <submittedName>
        <fullName evidence="10">Synaptonemal complex protein 2-like isoform X3</fullName>
    </submittedName>
</protein>
<dbReference type="GO" id="GO:0005634">
    <property type="term" value="C:nucleus"/>
    <property type="evidence" value="ECO:0007669"/>
    <property type="project" value="UniProtKB-SubCell"/>
</dbReference>
<keyword evidence="5" id="KW-0539">Nucleus</keyword>
<evidence type="ECO:0000313" key="10">
    <source>
        <dbReference type="EMBL" id="CAK6982999.1"/>
    </source>
</evidence>
<dbReference type="InterPro" id="IPR040560">
    <property type="entry name" value="SYCP2_SLD"/>
</dbReference>
<evidence type="ECO:0000256" key="3">
    <source>
        <dbReference type="ARBA" id="ARBA00007960"/>
    </source>
</evidence>
<dbReference type="Pfam" id="PF18584">
    <property type="entry name" value="SYCP2_SLD"/>
    <property type="match status" value="1"/>
</dbReference>
<evidence type="ECO:0000256" key="4">
    <source>
        <dbReference type="ARBA" id="ARBA00022454"/>
    </source>
</evidence>
<evidence type="ECO:0000256" key="7">
    <source>
        <dbReference type="SAM" id="SignalP"/>
    </source>
</evidence>
<organism evidence="10 11">
    <name type="scientific">Scomber scombrus</name>
    <name type="common">Atlantic mackerel</name>
    <name type="synonym">Scomber vernalis</name>
    <dbReference type="NCBI Taxonomy" id="13677"/>
    <lineage>
        <taxon>Eukaryota</taxon>
        <taxon>Metazoa</taxon>
        <taxon>Chordata</taxon>
        <taxon>Craniata</taxon>
        <taxon>Vertebrata</taxon>
        <taxon>Euteleostomi</taxon>
        <taxon>Actinopterygii</taxon>
        <taxon>Neopterygii</taxon>
        <taxon>Teleostei</taxon>
        <taxon>Neoteleostei</taxon>
        <taxon>Acanthomorphata</taxon>
        <taxon>Pelagiaria</taxon>
        <taxon>Scombriformes</taxon>
        <taxon>Scombridae</taxon>
        <taxon>Scomber</taxon>
    </lineage>
</organism>
<keyword evidence="4" id="KW-0158">Chromosome</keyword>
<reference evidence="10 11" key="1">
    <citation type="submission" date="2024-01" db="EMBL/GenBank/DDBJ databases">
        <authorList>
            <person name="Alioto T."/>
            <person name="Alioto T."/>
            <person name="Gomez Garrido J."/>
        </authorList>
    </citation>
    <scope>NUCLEOTIDE SEQUENCE [LARGE SCALE GENOMIC DNA]</scope>
</reference>
<feature type="region of interest" description="Disordered" evidence="6">
    <location>
        <begin position="486"/>
        <end position="541"/>
    </location>
</feature>
<dbReference type="Pfam" id="PF18581">
    <property type="entry name" value="SYCP2_ARLD"/>
    <property type="match status" value="1"/>
</dbReference>
<feature type="compositionally biased region" description="Acidic residues" evidence="6">
    <location>
        <begin position="656"/>
        <end position="676"/>
    </location>
</feature>
<dbReference type="AlphaFoldDB" id="A0AAV1QJ93"/>
<evidence type="ECO:0000259" key="9">
    <source>
        <dbReference type="Pfam" id="PF18584"/>
    </source>
</evidence>
<dbReference type="PANTHER" id="PTHR15607">
    <property type="entry name" value="SYNAPTONEMAL COMPLEX PROTEIN-RELATED"/>
    <property type="match status" value="1"/>
</dbReference>
<evidence type="ECO:0000313" key="11">
    <source>
        <dbReference type="Proteomes" id="UP001314229"/>
    </source>
</evidence>
<dbReference type="PANTHER" id="PTHR15607:SF18">
    <property type="entry name" value="SYNAPTONEMAL COMPLEX PROTEIN 2-LIKE ISOFORM X1"/>
    <property type="match status" value="1"/>
</dbReference>
<feature type="compositionally biased region" description="Low complexity" evidence="6">
    <location>
        <begin position="438"/>
        <end position="447"/>
    </location>
</feature>
<feature type="region of interest" description="Disordered" evidence="6">
    <location>
        <begin position="621"/>
        <end position="691"/>
    </location>
</feature>
<feature type="domain" description="Synaptonemal complex protein 2 armadillo-repeat-like" evidence="8">
    <location>
        <begin position="44"/>
        <end position="179"/>
    </location>
</feature>
<feature type="region of interest" description="Disordered" evidence="6">
    <location>
        <begin position="391"/>
        <end position="454"/>
    </location>
</feature>
<dbReference type="Proteomes" id="UP001314229">
    <property type="component" value="Unassembled WGS sequence"/>
</dbReference>
<comment type="similarity">
    <text evidence="3">Belongs to the SYCP2 family.</text>
</comment>
<sequence>MLLIILMVCIRGCNTLISIYVKMEECVSRGDSSQLVSLLQSEGLNSTVLTRLDQLVTKELSSSGFGRVRVVLRSVEVLSENRDDLQALLDRGLTSKVLTWYQKVRDLLTSDLQKNSDPLLTLNDGFYDYFLLLGQSSLPVSQLSGVLLQLAASALEPNIIFTPRLEAIRTFNGILESLSPIERRLIQNHQNLTDAISHVARAVLAVGDYELQVSLSEALCRLTPRKERQQRANHWFSSCDISNAFCDIRDGDFEVDCRRFLNYVNGFLGDSRRIHSFPCRRAFLDSTELFRPNDDKLDEFWIDFNLQSGCVSFFVDEPQVCVFQSFLWGSVHLLSEDTDHYRVQLTHDECSGAETVLSVRLNNPIMHLDSKGQTVKLTFDPEHHRQLEEVAGSVFTRSPRVTDSGGRVQASPSAVRSGSSYSRKKPKRKSHLKILPLSSPSSEDGSSVTTPAARKPAESLFDRIRHSTPSFSSGVPVWSALDVSPVKESQGSSSLLPKEVFGSDRKRAAQDSGYLSGFTEGPSAQRRKTEPQSAGEESAFALTGEEVLFVRGEPSEEEEVQFVGGEPYEEEEVQFVGGEPSEEEEVQFVGGEPSEEEVQFVGAEPSAEEVHFVGGEPSAKEVQFEGGEPSAEEEVQFEGGEPSAEEEVQLEGGEPSAEEEVEFEGGEPSAEEEVEFEGGAVKREEPVNEPESGITAAFKTFRAQLEQHFTDCWKKVEAKVQQSLKESQQHVSSLLTAVHQHR</sequence>
<feature type="domain" description="Synaptonemal complex protein 2 Spt16M-like" evidence="9">
    <location>
        <begin position="275"/>
        <end position="395"/>
    </location>
</feature>
<comment type="caution">
    <text evidence="10">The sequence shown here is derived from an EMBL/GenBank/DDBJ whole genome shotgun (WGS) entry which is preliminary data.</text>
</comment>
<keyword evidence="7" id="KW-0732">Signal</keyword>
<evidence type="ECO:0000259" key="8">
    <source>
        <dbReference type="Pfam" id="PF18581"/>
    </source>
</evidence>
<accession>A0AAV1QJ93</accession>
<evidence type="ECO:0000256" key="1">
    <source>
        <dbReference type="ARBA" id="ARBA00004123"/>
    </source>
</evidence>
<dbReference type="GO" id="GO:0005694">
    <property type="term" value="C:chromosome"/>
    <property type="evidence" value="ECO:0007669"/>
    <property type="project" value="UniProtKB-SubCell"/>
</dbReference>
<proteinExistence type="inferred from homology"/>
<keyword evidence="11" id="KW-1185">Reference proteome</keyword>